<accession>A0ABS4XFV9</accession>
<evidence type="ECO:0000256" key="1">
    <source>
        <dbReference type="ARBA" id="ARBA00006754"/>
    </source>
</evidence>
<dbReference type="Pfam" id="PF13556">
    <property type="entry name" value="HTH_30"/>
    <property type="match status" value="1"/>
</dbReference>
<gene>
    <name evidence="5" type="ORF">JOF47_002784</name>
</gene>
<reference evidence="5 6" key="1">
    <citation type="submission" date="2021-03" db="EMBL/GenBank/DDBJ databases">
        <title>Sequencing the genomes of 1000 actinobacteria strains.</title>
        <authorList>
            <person name="Klenk H.-P."/>
        </authorList>
    </citation>
    <scope>NUCLEOTIDE SEQUENCE [LARGE SCALE GENOMIC DNA]</scope>
    <source>
        <strain evidence="5 6">DSM 15797</strain>
    </source>
</reference>
<dbReference type="Proteomes" id="UP001296993">
    <property type="component" value="Unassembled WGS sequence"/>
</dbReference>
<dbReference type="RefSeq" id="WP_342592782.1">
    <property type="nucleotide sequence ID" value="NZ_BAAAJY010000005.1"/>
</dbReference>
<feature type="domain" description="PucR C-terminal helix-turn-helix" evidence="3">
    <location>
        <begin position="486"/>
        <end position="542"/>
    </location>
</feature>
<organism evidence="5 6">
    <name type="scientific">Paeniglutamicibacter kerguelensis</name>
    <dbReference type="NCBI Taxonomy" id="254788"/>
    <lineage>
        <taxon>Bacteria</taxon>
        <taxon>Bacillati</taxon>
        <taxon>Actinomycetota</taxon>
        <taxon>Actinomycetes</taxon>
        <taxon>Micrococcales</taxon>
        <taxon>Micrococcaceae</taxon>
        <taxon>Paeniglutamicibacter</taxon>
    </lineage>
</organism>
<dbReference type="Pfam" id="PF17853">
    <property type="entry name" value="GGDEF_2"/>
    <property type="match status" value="1"/>
</dbReference>
<dbReference type="PANTHER" id="PTHR33744">
    <property type="entry name" value="CARBOHYDRATE DIACID REGULATOR"/>
    <property type="match status" value="1"/>
</dbReference>
<comment type="caution">
    <text evidence="5">The sequence shown here is derived from an EMBL/GenBank/DDBJ whole genome shotgun (WGS) entry which is preliminary data.</text>
</comment>
<keyword evidence="6" id="KW-1185">Reference proteome</keyword>
<name>A0ABS4XFV9_9MICC</name>
<dbReference type="Gene3D" id="1.10.10.2840">
    <property type="entry name" value="PucR C-terminal helix-turn-helix domain"/>
    <property type="match status" value="1"/>
</dbReference>
<evidence type="ECO:0000313" key="5">
    <source>
        <dbReference type="EMBL" id="MBP2387273.1"/>
    </source>
</evidence>
<dbReference type="EMBL" id="JAGIOF010000001">
    <property type="protein sequence ID" value="MBP2387273.1"/>
    <property type="molecule type" value="Genomic_DNA"/>
</dbReference>
<evidence type="ECO:0000259" key="4">
    <source>
        <dbReference type="Pfam" id="PF17853"/>
    </source>
</evidence>
<dbReference type="InterPro" id="IPR025736">
    <property type="entry name" value="PucR_C-HTH_dom"/>
</dbReference>
<dbReference type="PANTHER" id="PTHR33744:SF1">
    <property type="entry name" value="DNA-BINDING TRANSCRIPTIONAL ACTIVATOR ADER"/>
    <property type="match status" value="1"/>
</dbReference>
<dbReference type="InterPro" id="IPR042070">
    <property type="entry name" value="PucR_C-HTH_sf"/>
</dbReference>
<evidence type="ECO:0000259" key="3">
    <source>
        <dbReference type="Pfam" id="PF13556"/>
    </source>
</evidence>
<feature type="domain" description="CdaR GGDEF-like" evidence="4">
    <location>
        <begin position="307"/>
        <end position="434"/>
    </location>
</feature>
<evidence type="ECO:0000259" key="2">
    <source>
        <dbReference type="Pfam" id="PF07905"/>
    </source>
</evidence>
<dbReference type="InterPro" id="IPR041522">
    <property type="entry name" value="CdaR_GGDEF"/>
</dbReference>
<dbReference type="InterPro" id="IPR012914">
    <property type="entry name" value="PucR_dom"/>
</dbReference>
<sequence>MNHVSSVEAPGVPAVLSIARIMELSVVRRGDPEVLSGFELLGTPVRWVHVTETPDLAELLTGGELVLTTGMAFGEGGAGVGDFLHQVRVAGAVGILVELVPGVSRNVDATISALREAASLMDFPVALLHRRVRFVEITEVVHRMLVSDQLAALERSRTIHEVFTALSLENADEDEIVSRTARLIGAPVVLEDVAHLVLAFDASDTDRAELLARWAERSRRVGYLESTGRGAGEESWLQTPVGVRGQRWGRLVVPGDLADDDDAAMVLERAGQTLSIARLAGRDQKELLHQARAGLLHELRQAHSLSADEVLVRSMALGLADVAHYVPVVLRLDMHSGQTPTGLQLRERELLEALLAVLDSSRATALSASLQSGQIGMVLGVSAKQLEEPLLERIFRQLSRGQAGIDWSVGVGHGRGSVKDAARGLDEAAQVAEIVATFDTKARPFYRFTDVRLHGLLALMQGDVRVKSFAEAELAGILDPPDAAALELLELYLKHGGNKSALARTGFLSRPALYARLEKLEDRLGVSLEDAESRTSLHVAMLWYRLNGNQ</sequence>
<proteinExistence type="inferred from homology"/>
<dbReference type="Pfam" id="PF07905">
    <property type="entry name" value="PucR"/>
    <property type="match status" value="1"/>
</dbReference>
<dbReference type="InterPro" id="IPR051448">
    <property type="entry name" value="CdaR-like_regulators"/>
</dbReference>
<protein>
    <submittedName>
        <fullName evidence="5">Purine catabolism regulator</fullName>
    </submittedName>
</protein>
<feature type="domain" description="Purine catabolism PurC-like" evidence="2">
    <location>
        <begin position="21"/>
        <end position="145"/>
    </location>
</feature>
<evidence type="ECO:0000313" key="6">
    <source>
        <dbReference type="Proteomes" id="UP001296993"/>
    </source>
</evidence>
<comment type="similarity">
    <text evidence="1">Belongs to the CdaR family.</text>
</comment>